<dbReference type="PANTHER" id="PTHR23513">
    <property type="entry name" value="INTEGRAL MEMBRANE EFFLUX PROTEIN-RELATED"/>
    <property type="match status" value="1"/>
</dbReference>
<accession>A0A117IAI1</accession>
<reference evidence="9" key="2">
    <citation type="submission" date="2016-02" db="EMBL/GenBank/DDBJ databases">
        <title>Draft genome sequence of five rapidly growing Mycobacterium species.</title>
        <authorList>
            <person name="Katahira K."/>
            <person name="Gotou Y."/>
            <person name="Iida K."/>
            <person name="Ogura Y."/>
            <person name="Hayashi T."/>
        </authorList>
    </citation>
    <scope>NUCLEOTIDE SEQUENCE [LARGE SCALE GENOMIC DNA]</scope>
    <source>
        <strain evidence="9">JCM15298</strain>
    </source>
</reference>
<keyword evidence="5 6" id="KW-0472">Membrane</keyword>
<evidence type="ECO:0000256" key="4">
    <source>
        <dbReference type="ARBA" id="ARBA00022989"/>
    </source>
</evidence>
<evidence type="ECO:0000256" key="5">
    <source>
        <dbReference type="ARBA" id="ARBA00023136"/>
    </source>
</evidence>
<dbReference type="Proteomes" id="UP000069443">
    <property type="component" value="Unassembled WGS sequence"/>
</dbReference>
<evidence type="ECO:0000313" key="8">
    <source>
        <dbReference type="EMBL" id="GAS96407.1"/>
    </source>
</evidence>
<comment type="subcellular location">
    <subcellularLocation>
        <location evidence="1">Cell membrane</location>
        <topology evidence="1">Multi-pass membrane protein</topology>
    </subcellularLocation>
</comment>
<feature type="transmembrane region" description="Helical" evidence="6">
    <location>
        <begin position="172"/>
        <end position="192"/>
    </location>
</feature>
<reference evidence="9" key="1">
    <citation type="journal article" date="2016" name="Genome Announc.">
        <title>Draft Genome Sequences of Five Rapidly Growing Mycobacterium Species, M. thermoresistibile, M. fortuitum subsp. acetamidolyticum, M. canariasense, M. brisbanense, and M. novocastrense.</title>
        <authorList>
            <person name="Katahira K."/>
            <person name="Ogura Y."/>
            <person name="Gotoh Y."/>
            <person name="Hayashi T."/>
        </authorList>
    </citation>
    <scope>NUCLEOTIDE SEQUENCE [LARGE SCALE GENOMIC DNA]</scope>
    <source>
        <strain evidence="9">JCM15298</strain>
    </source>
</reference>
<keyword evidence="9" id="KW-1185">Reference proteome</keyword>
<dbReference type="RefSeq" id="WP_062657442.1">
    <property type="nucleotide sequence ID" value="NZ_BCSY01000049.1"/>
</dbReference>
<evidence type="ECO:0000256" key="2">
    <source>
        <dbReference type="ARBA" id="ARBA00022475"/>
    </source>
</evidence>
<dbReference type="GO" id="GO:0005886">
    <property type="term" value="C:plasma membrane"/>
    <property type="evidence" value="ECO:0007669"/>
    <property type="project" value="UniProtKB-SubCell"/>
</dbReference>
<dbReference type="EMBL" id="BCSY01000049">
    <property type="protein sequence ID" value="GAS96407.1"/>
    <property type="molecule type" value="Genomic_DNA"/>
</dbReference>
<dbReference type="AlphaFoldDB" id="A0A117IAI1"/>
<protein>
    <submittedName>
        <fullName evidence="8">Putative major facilitator superfamily transport er</fullName>
    </submittedName>
</protein>
<dbReference type="InterPro" id="IPR020846">
    <property type="entry name" value="MFS_dom"/>
</dbReference>
<dbReference type="PANTHER" id="PTHR23513:SF6">
    <property type="entry name" value="MAJOR FACILITATOR SUPERFAMILY ASSOCIATED DOMAIN-CONTAINING PROTEIN"/>
    <property type="match status" value="1"/>
</dbReference>
<dbReference type="PROSITE" id="PS50850">
    <property type="entry name" value="MFS"/>
    <property type="match status" value="1"/>
</dbReference>
<keyword evidence="4 6" id="KW-1133">Transmembrane helix</keyword>
<keyword evidence="2" id="KW-1003">Cell membrane</keyword>
<feature type="domain" description="Major facilitator superfamily (MFS) profile" evidence="7">
    <location>
        <begin position="67"/>
        <end position="267"/>
    </location>
</feature>
<evidence type="ECO:0000256" key="6">
    <source>
        <dbReference type="SAM" id="Phobius"/>
    </source>
</evidence>
<sequence length="267" mass="27052">MTSAALVIGPTVAGTSIALFDGSTVLFATAATSAVAALLTATVPHRLGSLDPDHDGREALWTQLSAGVTMLRRSRFLTGTVALTVGLATAFGGLQGLVLPLFFDRLSRPDLLGSVLTALALALTLALGMLLGTTMFAWIGTRISRRHWLVAALIGTTTGFSLVSTLTAPSVVFAGAALFGFTNAVLGGVVGVLQAERITDGVRGRVLSLQKAALQVAVPAGIGVAGVVAQCGSLVAAGLALLVIWLSVVGVLVGSRALAEVETIGRI</sequence>
<dbReference type="GO" id="GO:0022857">
    <property type="term" value="F:transmembrane transporter activity"/>
    <property type="evidence" value="ECO:0007669"/>
    <property type="project" value="InterPro"/>
</dbReference>
<evidence type="ECO:0000313" key="9">
    <source>
        <dbReference type="Proteomes" id="UP000069443"/>
    </source>
</evidence>
<feature type="transmembrane region" description="Helical" evidence="6">
    <location>
        <begin position="148"/>
        <end position="166"/>
    </location>
</feature>
<gene>
    <name evidence="8" type="ORF">RMCC_3373</name>
</gene>
<evidence type="ECO:0000256" key="3">
    <source>
        <dbReference type="ARBA" id="ARBA00022692"/>
    </source>
</evidence>
<dbReference type="STRING" id="228230.RMCC_3373"/>
<feature type="transmembrane region" description="Helical" evidence="6">
    <location>
        <begin position="212"/>
        <end position="229"/>
    </location>
</feature>
<keyword evidence="3 6" id="KW-0812">Transmembrane</keyword>
<comment type="caution">
    <text evidence="8">The sequence shown here is derived from an EMBL/GenBank/DDBJ whole genome shotgun (WGS) entry which is preliminary data.</text>
</comment>
<evidence type="ECO:0000259" key="7">
    <source>
        <dbReference type="PROSITE" id="PS50850"/>
    </source>
</evidence>
<organism evidence="8 9">
    <name type="scientific">Mycolicibacterium canariasense</name>
    <name type="common">Mycobacterium canariasense</name>
    <dbReference type="NCBI Taxonomy" id="228230"/>
    <lineage>
        <taxon>Bacteria</taxon>
        <taxon>Bacillati</taxon>
        <taxon>Actinomycetota</taxon>
        <taxon>Actinomycetes</taxon>
        <taxon>Mycobacteriales</taxon>
        <taxon>Mycobacteriaceae</taxon>
        <taxon>Mycolicibacterium</taxon>
    </lineage>
</organism>
<name>A0A117IAI1_MYCCR</name>
<feature type="transmembrane region" description="Helical" evidence="6">
    <location>
        <begin position="235"/>
        <end position="259"/>
    </location>
</feature>
<feature type="transmembrane region" description="Helical" evidence="6">
    <location>
        <begin position="80"/>
        <end position="103"/>
    </location>
</feature>
<dbReference type="InterPro" id="IPR036259">
    <property type="entry name" value="MFS_trans_sf"/>
</dbReference>
<evidence type="ECO:0000256" key="1">
    <source>
        <dbReference type="ARBA" id="ARBA00004651"/>
    </source>
</evidence>
<dbReference type="SUPFAM" id="SSF103473">
    <property type="entry name" value="MFS general substrate transporter"/>
    <property type="match status" value="1"/>
</dbReference>
<feature type="transmembrane region" description="Helical" evidence="6">
    <location>
        <begin position="115"/>
        <end position="139"/>
    </location>
</feature>
<dbReference type="Gene3D" id="1.20.1250.20">
    <property type="entry name" value="MFS general substrate transporter like domains"/>
    <property type="match status" value="1"/>
</dbReference>
<proteinExistence type="predicted"/>